<organism evidence="1 2">
    <name type="scientific">Racocetra persica</name>
    <dbReference type="NCBI Taxonomy" id="160502"/>
    <lineage>
        <taxon>Eukaryota</taxon>
        <taxon>Fungi</taxon>
        <taxon>Fungi incertae sedis</taxon>
        <taxon>Mucoromycota</taxon>
        <taxon>Glomeromycotina</taxon>
        <taxon>Glomeromycetes</taxon>
        <taxon>Diversisporales</taxon>
        <taxon>Gigasporaceae</taxon>
        <taxon>Racocetra</taxon>
    </lineage>
</organism>
<sequence>MSQPNNWWHFYIEGCLCRPCIDYCIRYGVQLTEAQNKKITERYPRDQNDYDLHLSVERRYPQIEEIDDQDANSLHFQPMQSNLNNQNSRQIVHHMIPQHEQPMQSNNQNSRQIVHQNNLQNEFLQQLLSQNQLLITMIQNISNIPSIFTNTCQSSIPQNNDTIANSQNTPLLSVPQNNDQNARQPSSNFSNHITESSSNHQINICDSCMRSNFSNQTTSVSVSQINNNQIISNQVTNISEPQNSTPSQDITATQHISNCTTN</sequence>
<dbReference type="EMBL" id="CAJVQC010030685">
    <property type="protein sequence ID" value="CAG8746316.1"/>
    <property type="molecule type" value="Genomic_DNA"/>
</dbReference>
<proteinExistence type="predicted"/>
<evidence type="ECO:0000313" key="1">
    <source>
        <dbReference type="EMBL" id="CAG8746316.1"/>
    </source>
</evidence>
<gene>
    <name evidence="1" type="ORF">RPERSI_LOCUS13698</name>
</gene>
<reference evidence="1" key="1">
    <citation type="submission" date="2021-06" db="EMBL/GenBank/DDBJ databases">
        <authorList>
            <person name="Kallberg Y."/>
            <person name="Tangrot J."/>
            <person name="Rosling A."/>
        </authorList>
    </citation>
    <scope>NUCLEOTIDE SEQUENCE</scope>
    <source>
        <strain evidence="1">MA461A</strain>
    </source>
</reference>
<accession>A0ACA9QCW8</accession>
<keyword evidence="2" id="KW-1185">Reference proteome</keyword>
<dbReference type="Proteomes" id="UP000789920">
    <property type="component" value="Unassembled WGS sequence"/>
</dbReference>
<name>A0ACA9QCW8_9GLOM</name>
<feature type="non-terminal residue" evidence="1">
    <location>
        <position position="262"/>
    </location>
</feature>
<protein>
    <submittedName>
        <fullName evidence="1">33411_t:CDS:1</fullName>
    </submittedName>
</protein>
<comment type="caution">
    <text evidence="1">The sequence shown here is derived from an EMBL/GenBank/DDBJ whole genome shotgun (WGS) entry which is preliminary data.</text>
</comment>
<evidence type="ECO:0000313" key="2">
    <source>
        <dbReference type="Proteomes" id="UP000789920"/>
    </source>
</evidence>